<dbReference type="Proteomes" id="UP000050761">
    <property type="component" value="Unassembled WGS sequence"/>
</dbReference>
<reference evidence="1 2" key="1">
    <citation type="submission" date="2018-11" db="EMBL/GenBank/DDBJ databases">
        <authorList>
            <consortium name="Pathogen Informatics"/>
        </authorList>
    </citation>
    <scope>NUCLEOTIDE SEQUENCE [LARGE SCALE GENOMIC DNA]</scope>
</reference>
<evidence type="ECO:0000313" key="1">
    <source>
        <dbReference type="EMBL" id="VDO54357.1"/>
    </source>
</evidence>
<proteinExistence type="predicted"/>
<keyword evidence="2" id="KW-1185">Reference proteome</keyword>
<accession>A0A183FCS8</accession>
<sequence>MRDTKYAFVTITGIENAFTFYKRYCDHVFRSLALHDGSPILLPYSEVAEIPIDQLNDLNTQGVKYAMAHDWKDIAVKEAVQKVLIVLPDGFRDTQATDETLEIRTYRRFSEISDIVNRVEPRHIVFVGPTVNKPLHRSSWLKLATTLAKTALSGAKVVVVAPPR</sequence>
<gene>
    <name evidence="1" type="ORF">HPBE_LOCUS3971</name>
</gene>
<reference evidence="3" key="2">
    <citation type="submission" date="2019-09" db="UniProtKB">
        <authorList>
            <consortium name="WormBaseParasite"/>
        </authorList>
    </citation>
    <scope>IDENTIFICATION</scope>
</reference>
<dbReference type="EMBL" id="UZAH01021871">
    <property type="protein sequence ID" value="VDO54357.1"/>
    <property type="molecule type" value="Genomic_DNA"/>
</dbReference>
<organism evidence="2 3">
    <name type="scientific">Heligmosomoides polygyrus</name>
    <name type="common">Parasitic roundworm</name>
    <dbReference type="NCBI Taxonomy" id="6339"/>
    <lineage>
        <taxon>Eukaryota</taxon>
        <taxon>Metazoa</taxon>
        <taxon>Ecdysozoa</taxon>
        <taxon>Nematoda</taxon>
        <taxon>Chromadorea</taxon>
        <taxon>Rhabditida</taxon>
        <taxon>Rhabditina</taxon>
        <taxon>Rhabditomorpha</taxon>
        <taxon>Strongyloidea</taxon>
        <taxon>Heligmosomidae</taxon>
        <taxon>Heligmosomoides</taxon>
    </lineage>
</organism>
<evidence type="ECO:0000313" key="2">
    <source>
        <dbReference type="Proteomes" id="UP000050761"/>
    </source>
</evidence>
<dbReference type="WBParaSite" id="HPBE_0000397001-mRNA-1">
    <property type="protein sequence ID" value="HPBE_0000397001-mRNA-1"/>
    <property type="gene ID" value="HPBE_0000397001"/>
</dbReference>
<dbReference type="AlphaFoldDB" id="A0A183FCS8"/>
<accession>A0A3P7X4L1</accession>
<evidence type="ECO:0000313" key="3">
    <source>
        <dbReference type="WBParaSite" id="HPBE_0000397001-mRNA-1"/>
    </source>
</evidence>
<dbReference type="OrthoDB" id="5888420at2759"/>
<protein>
    <submittedName>
        <fullName evidence="3">DUF2088 domain-containing protein</fullName>
    </submittedName>
</protein>
<name>A0A183FCS8_HELPZ</name>